<dbReference type="GO" id="GO:0016791">
    <property type="term" value="F:phosphatase activity"/>
    <property type="evidence" value="ECO:0007669"/>
    <property type="project" value="TreeGrafter"/>
</dbReference>
<dbReference type="NCBIfam" id="TIGR01460">
    <property type="entry name" value="HAD-SF-IIA"/>
    <property type="match status" value="1"/>
</dbReference>
<dbReference type="InterPro" id="IPR041065">
    <property type="entry name" value="GNAT-like"/>
</dbReference>
<dbReference type="SUPFAM" id="SSF56784">
    <property type="entry name" value="HAD-like"/>
    <property type="match status" value="1"/>
</dbReference>
<dbReference type="Pfam" id="PF13242">
    <property type="entry name" value="Hydrolase_like"/>
    <property type="match status" value="1"/>
</dbReference>
<evidence type="ECO:0000259" key="1">
    <source>
        <dbReference type="Pfam" id="PF18407"/>
    </source>
</evidence>
<sequence length="337" mass="33453">MSDAATLLDVCDALLFDLDGTVYRGGDPVPGAADAVSRARGRDTPVRFVTNNASKAPEAVVAHLAEVGVPATDDEVSTSAQAGVRLLAERLEPGANALVVGTDALADQVAAAGLTPVRTAGDGVAGVVQGHSPETAWPVLAEACLAIRAGAVWVACNEDTTLPAERGLLPGNGAMVAALRAATGAIPLVAGKPETPLLRLAADSAGSTHPLVVGDRLDTDIAGAVAADMASLAVLTGVVTPAGLLVAGPAQRPGYVAADLAALDEPACRVAVGPQDGWHIDTGGDTLIVATADLAGETADPMALLRALCDAAWRTGTTAVRPGDDAAATALADLGLT</sequence>
<dbReference type="Pfam" id="PF13344">
    <property type="entry name" value="Hydrolase_6"/>
    <property type="match status" value="1"/>
</dbReference>
<dbReference type="Pfam" id="PF18407">
    <property type="entry name" value="GNAT_like"/>
    <property type="match status" value="1"/>
</dbReference>
<keyword evidence="3" id="KW-1185">Reference proteome</keyword>
<evidence type="ECO:0000313" key="2">
    <source>
        <dbReference type="EMBL" id="MBB3053326.1"/>
    </source>
</evidence>
<proteinExistence type="predicted"/>
<dbReference type="AlphaFoldDB" id="A0A839S6C0"/>
<dbReference type="PANTHER" id="PTHR19288:SF95">
    <property type="entry name" value="D-GLYCEROL 3-PHOSPHATE PHOSPHATASE"/>
    <property type="match status" value="1"/>
</dbReference>
<protein>
    <submittedName>
        <fullName evidence="2">HAD superfamily hydrolase (TIGR01450 family)</fullName>
    </submittedName>
</protein>
<organism evidence="2 3">
    <name type="scientific">Prauserella isguenensis</name>
    <dbReference type="NCBI Taxonomy" id="1470180"/>
    <lineage>
        <taxon>Bacteria</taxon>
        <taxon>Bacillati</taxon>
        <taxon>Actinomycetota</taxon>
        <taxon>Actinomycetes</taxon>
        <taxon>Pseudonocardiales</taxon>
        <taxon>Pseudonocardiaceae</taxon>
        <taxon>Prauserella</taxon>
    </lineage>
</organism>
<dbReference type="Gene3D" id="3.40.50.1000">
    <property type="entry name" value="HAD superfamily/HAD-like"/>
    <property type="match status" value="2"/>
</dbReference>
<dbReference type="InterPro" id="IPR006357">
    <property type="entry name" value="HAD-SF_hydro_IIA"/>
</dbReference>
<dbReference type="RefSeq" id="WP_343054158.1">
    <property type="nucleotide sequence ID" value="NZ_JACHWU010000008.1"/>
</dbReference>
<dbReference type="EMBL" id="JACHWU010000008">
    <property type="protein sequence ID" value="MBB3053326.1"/>
    <property type="molecule type" value="Genomic_DNA"/>
</dbReference>
<dbReference type="InterPro" id="IPR036412">
    <property type="entry name" value="HAD-like_sf"/>
</dbReference>
<name>A0A839S6C0_9PSEU</name>
<gene>
    <name evidence="2" type="ORF">FHS23_004370</name>
</gene>
<dbReference type="Gene3D" id="3.30.300.290">
    <property type="match status" value="1"/>
</dbReference>
<comment type="caution">
    <text evidence="2">The sequence shown here is derived from an EMBL/GenBank/DDBJ whole genome shotgun (WGS) entry which is preliminary data.</text>
</comment>
<dbReference type="GO" id="GO:0005737">
    <property type="term" value="C:cytoplasm"/>
    <property type="evidence" value="ECO:0007669"/>
    <property type="project" value="TreeGrafter"/>
</dbReference>
<feature type="domain" description="GCN5-related N-acetyltransferase-like" evidence="1">
    <location>
        <begin position="275"/>
        <end position="336"/>
    </location>
</feature>
<evidence type="ECO:0000313" key="3">
    <source>
        <dbReference type="Proteomes" id="UP000550714"/>
    </source>
</evidence>
<dbReference type="PANTHER" id="PTHR19288">
    <property type="entry name" value="4-NITROPHENYLPHOSPHATASE-RELATED"/>
    <property type="match status" value="1"/>
</dbReference>
<reference evidence="2 3" key="1">
    <citation type="submission" date="2020-08" db="EMBL/GenBank/DDBJ databases">
        <title>Genomic Encyclopedia of Type Strains, Phase III (KMG-III): the genomes of soil and plant-associated and newly described type strains.</title>
        <authorList>
            <person name="Whitman W."/>
        </authorList>
    </citation>
    <scope>NUCLEOTIDE SEQUENCE [LARGE SCALE GENOMIC DNA]</scope>
    <source>
        <strain evidence="2 3">CECT 8577</strain>
    </source>
</reference>
<keyword evidence="2" id="KW-0378">Hydrolase</keyword>
<accession>A0A839S6C0</accession>
<dbReference type="InterPro" id="IPR023214">
    <property type="entry name" value="HAD_sf"/>
</dbReference>
<dbReference type="Proteomes" id="UP000550714">
    <property type="component" value="Unassembled WGS sequence"/>
</dbReference>